<dbReference type="AlphaFoldDB" id="A0A1F6TQ48"/>
<sequence>MGTHPKRATIYFDPEIHRALRLKAAATDRPISEIVNKAIKQALAEDAEDLEAFALRAREPDLDFEAVVKNLKRRGKI</sequence>
<dbReference type="EMBL" id="MFSY01000025">
    <property type="protein sequence ID" value="OGI47248.1"/>
    <property type="molecule type" value="Genomic_DNA"/>
</dbReference>
<gene>
    <name evidence="1" type="ORF">A2637_07550</name>
</gene>
<dbReference type="Gene3D" id="1.10.1220.10">
    <property type="entry name" value="Met repressor-like"/>
    <property type="match status" value="1"/>
</dbReference>
<dbReference type="InterPro" id="IPR010985">
    <property type="entry name" value="Ribbon_hlx_hlx"/>
</dbReference>
<organism evidence="1 2">
    <name type="scientific">Candidatus Muproteobacteria bacterium RIFCSPHIGHO2_01_FULL_65_16</name>
    <dbReference type="NCBI Taxonomy" id="1817764"/>
    <lineage>
        <taxon>Bacteria</taxon>
        <taxon>Pseudomonadati</taxon>
        <taxon>Pseudomonadota</taxon>
        <taxon>Candidatus Muproteobacteria</taxon>
    </lineage>
</organism>
<evidence type="ECO:0000313" key="2">
    <source>
        <dbReference type="Proteomes" id="UP000179360"/>
    </source>
</evidence>
<protein>
    <submittedName>
        <fullName evidence="1">CopG family transcriptional regulator</fullName>
    </submittedName>
</protein>
<name>A0A1F6TQ48_9PROT</name>
<proteinExistence type="predicted"/>
<reference evidence="1 2" key="1">
    <citation type="journal article" date="2016" name="Nat. Commun.">
        <title>Thousands of microbial genomes shed light on interconnected biogeochemical processes in an aquifer system.</title>
        <authorList>
            <person name="Anantharaman K."/>
            <person name="Brown C.T."/>
            <person name="Hug L.A."/>
            <person name="Sharon I."/>
            <person name="Castelle C.J."/>
            <person name="Probst A.J."/>
            <person name="Thomas B.C."/>
            <person name="Singh A."/>
            <person name="Wilkins M.J."/>
            <person name="Karaoz U."/>
            <person name="Brodie E.L."/>
            <person name="Williams K.H."/>
            <person name="Hubbard S.S."/>
            <person name="Banfield J.F."/>
        </authorList>
    </citation>
    <scope>NUCLEOTIDE SEQUENCE [LARGE SCALE GENOMIC DNA]</scope>
</reference>
<dbReference type="STRING" id="1817764.A2637_07550"/>
<dbReference type="SUPFAM" id="SSF47598">
    <property type="entry name" value="Ribbon-helix-helix"/>
    <property type="match status" value="1"/>
</dbReference>
<dbReference type="Proteomes" id="UP000179360">
    <property type="component" value="Unassembled WGS sequence"/>
</dbReference>
<accession>A0A1F6TQ48</accession>
<evidence type="ECO:0000313" key="1">
    <source>
        <dbReference type="EMBL" id="OGI47248.1"/>
    </source>
</evidence>
<dbReference type="InterPro" id="IPR013321">
    <property type="entry name" value="Arc_rbn_hlx_hlx"/>
</dbReference>
<dbReference type="GO" id="GO:0006355">
    <property type="term" value="P:regulation of DNA-templated transcription"/>
    <property type="evidence" value="ECO:0007669"/>
    <property type="project" value="InterPro"/>
</dbReference>
<comment type="caution">
    <text evidence="1">The sequence shown here is derived from an EMBL/GenBank/DDBJ whole genome shotgun (WGS) entry which is preliminary data.</text>
</comment>